<keyword evidence="6 8" id="KW-0472">Membrane</keyword>
<dbReference type="PANTHER" id="PTHR30558">
    <property type="entry name" value="EXBD MEMBRANE COMPONENT OF PMF-DRIVEN MACROMOLECULE IMPORT SYSTEM"/>
    <property type="match status" value="1"/>
</dbReference>
<keyword evidence="7" id="KW-0813">Transport</keyword>
<dbReference type="InterPro" id="IPR003400">
    <property type="entry name" value="ExbD"/>
</dbReference>
<evidence type="ECO:0000256" key="7">
    <source>
        <dbReference type="RuleBase" id="RU003879"/>
    </source>
</evidence>
<gene>
    <name evidence="9" type="ORF">EYF70_09405</name>
</gene>
<dbReference type="EMBL" id="CP036401">
    <property type="protein sequence ID" value="QBI01038.1"/>
    <property type="molecule type" value="Genomic_DNA"/>
</dbReference>
<comment type="similarity">
    <text evidence="2 7">Belongs to the ExbD/TolR family.</text>
</comment>
<keyword evidence="5 8" id="KW-1133">Transmembrane helix</keyword>
<reference evidence="9 10" key="1">
    <citation type="submission" date="2019-02" db="EMBL/GenBank/DDBJ databases">
        <title>Draft Genome Sequences of Six Type Strains of the Genus Massilia.</title>
        <authorList>
            <person name="Miess H."/>
            <person name="Frediansyhah A."/>
            <person name="Gross H."/>
        </authorList>
    </citation>
    <scope>NUCLEOTIDE SEQUENCE [LARGE SCALE GENOMIC DNA]</scope>
    <source>
        <strain evidence="9 10">DSM 17472</strain>
    </source>
</reference>
<organism evidence="9 10">
    <name type="scientific">Pseudoduganella albidiflava</name>
    <dbReference type="NCBI Taxonomy" id="321983"/>
    <lineage>
        <taxon>Bacteria</taxon>
        <taxon>Pseudomonadati</taxon>
        <taxon>Pseudomonadota</taxon>
        <taxon>Betaproteobacteria</taxon>
        <taxon>Burkholderiales</taxon>
        <taxon>Oxalobacteraceae</taxon>
        <taxon>Telluria group</taxon>
        <taxon>Pseudoduganella</taxon>
    </lineage>
</organism>
<keyword evidence="4 7" id="KW-0812">Transmembrane</keyword>
<evidence type="ECO:0000313" key="9">
    <source>
        <dbReference type="EMBL" id="QBI01038.1"/>
    </source>
</evidence>
<keyword evidence="10" id="KW-1185">Reference proteome</keyword>
<name>A0ABX5RTA9_9BURK</name>
<dbReference type="Gene3D" id="3.30.420.270">
    <property type="match status" value="1"/>
</dbReference>
<keyword evidence="3" id="KW-1003">Cell membrane</keyword>
<evidence type="ECO:0000256" key="3">
    <source>
        <dbReference type="ARBA" id="ARBA00022475"/>
    </source>
</evidence>
<evidence type="ECO:0000256" key="4">
    <source>
        <dbReference type="ARBA" id="ARBA00022692"/>
    </source>
</evidence>
<feature type="transmembrane region" description="Helical" evidence="8">
    <location>
        <begin position="31"/>
        <end position="53"/>
    </location>
</feature>
<evidence type="ECO:0000256" key="5">
    <source>
        <dbReference type="ARBA" id="ARBA00022989"/>
    </source>
</evidence>
<accession>A0ABX5RTA9</accession>
<dbReference type="Pfam" id="PF02472">
    <property type="entry name" value="ExbD"/>
    <property type="match status" value="1"/>
</dbReference>
<dbReference type="Proteomes" id="UP000292307">
    <property type="component" value="Chromosome"/>
</dbReference>
<evidence type="ECO:0000256" key="2">
    <source>
        <dbReference type="ARBA" id="ARBA00005811"/>
    </source>
</evidence>
<evidence type="ECO:0000256" key="1">
    <source>
        <dbReference type="ARBA" id="ARBA00004162"/>
    </source>
</evidence>
<dbReference type="PANTHER" id="PTHR30558:SF3">
    <property type="entry name" value="BIOPOLYMER TRANSPORT PROTEIN EXBD-RELATED"/>
    <property type="match status" value="1"/>
</dbReference>
<protein>
    <submittedName>
        <fullName evidence="9">Biopolymer transporter ExbD</fullName>
    </submittedName>
</protein>
<proteinExistence type="inferred from homology"/>
<evidence type="ECO:0000256" key="8">
    <source>
        <dbReference type="SAM" id="Phobius"/>
    </source>
</evidence>
<evidence type="ECO:0000256" key="6">
    <source>
        <dbReference type="ARBA" id="ARBA00023136"/>
    </source>
</evidence>
<sequence>MPGSCRARMARRPCRWWAMRIDLGHDEPPEIGLIALIDCIFFLLMFFMVATSFKQPEQQAKPDKELPVILPAAQASLERAAAAPSPLVVGVDRDGKLYIDGARVTVQAFHDALKKEAARQPRRPIRIDGDEQTPYQHIVHVLDLCQFEGFTQIALHTRK</sequence>
<evidence type="ECO:0000313" key="10">
    <source>
        <dbReference type="Proteomes" id="UP000292307"/>
    </source>
</evidence>
<keyword evidence="7" id="KW-0653">Protein transport</keyword>
<comment type="subcellular location">
    <subcellularLocation>
        <location evidence="1">Cell membrane</location>
        <topology evidence="1">Single-pass membrane protein</topology>
    </subcellularLocation>
    <subcellularLocation>
        <location evidence="7">Cell membrane</location>
        <topology evidence="7">Single-pass type II membrane protein</topology>
    </subcellularLocation>
</comment>